<dbReference type="InterPro" id="IPR050740">
    <property type="entry name" value="Aldehyde_DH_Superfamily"/>
</dbReference>
<keyword evidence="4" id="KW-1185">Reference proteome</keyword>
<proteinExistence type="predicted"/>
<organism evidence="3 4">
    <name type="scientific">Aquirufa echingensis</name>
    <dbReference type="NCBI Taxonomy" id="3096516"/>
    <lineage>
        <taxon>Bacteria</taxon>
        <taxon>Pseudomonadati</taxon>
        <taxon>Bacteroidota</taxon>
        <taxon>Cytophagia</taxon>
        <taxon>Cytophagales</taxon>
        <taxon>Flectobacillaceae</taxon>
        <taxon>Aquirufa</taxon>
    </lineage>
</organism>
<accession>A0ABW6D0T9</accession>
<protein>
    <submittedName>
        <fullName evidence="3">Aldehyde dehydrogenase (NADP(+))</fullName>
    </submittedName>
</protein>
<dbReference type="RefSeq" id="WP_377977240.1">
    <property type="nucleotide sequence ID" value="NZ_JBBKYA010000005.1"/>
</dbReference>
<name>A0ABW6D0T9_9BACT</name>
<keyword evidence="1" id="KW-0560">Oxidoreductase</keyword>
<gene>
    <name evidence="3" type="ORF">SKC38_11225</name>
</gene>
<feature type="domain" description="Aldehyde dehydrogenase" evidence="2">
    <location>
        <begin position="19"/>
        <end position="453"/>
    </location>
</feature>
<dbReference type="InterPro" id="IPR016163">
    <property type="entry name" value="Ald_DH_C"/>
</dbReference>
<sequence length="490" mass="52571">MNLTGKQLIGFQIKASGHRNFQGVQAATGELLPQVFTEATDDEAHEALLKASSAFKTYRKISDEKRASFLNAIADEILAIGDLLIQTACAESGLPEARISGERGRTIGQIQAFANFISNPTWKREIVDEAMPERQPLPKPRLVQTQIPLGPTVVFGASNFPLAFSVAGGDTLSALAAGCPVVFKAHPAHPNTCDLVGQAIQKAAQKTEMPDGTFSLLHAQGHEIGGYLVTHPLTKAVAFTGSYKGGKALFDLAVRREVPIPVYAEMGSINPVYLFSDRIALQGEALAEVFSQSICLGVGQFCTNPGLIVILEKDQAFLNTLASKLDQMPLGTFLTAGIKKSFEHGFTTLNHHPATQRLTASASPAPSLFSTSVKEALAYPEVMEEVFGPCTLAVVCQDLAEMIAFTEQMPGQLTATIQAEPIELTTLDELIDEVSQKVGRILLNGFPTGVEVSPAMVHGGPFPATTDARSTSVGTEAIYRFTRPVCWQNF</sequence>
<reference evidence="3 4" key="1">
    <citation type="submission" date="2024-03" db="EMBL/GenBank/DDBJ databases">
        <title>Aquirufa genome sequencing.</title>
        <authorList>
            <person name="Pitt A."/>
            <person name="Hahn M.W."/>
        </authorList>
    </citation>
    <scope>NUCLEOTIDE SEQUENCE [LARGE SCALE GENOMIC DNA]</scope>
    <source>
        <strain evidence="3 4">PLAD-142S6K</strain>
    </source>
</reference>
<dbReference type="InterPro" id="IPR044151">
    <property type="entry name" value="ALDH_KGSADH"/>
</dbReference>
<dbReference type="InterPro" id="IPR016162">
    <property type="entry name" value="Ald_DH_N"/>
</dbReference>
<evidence type="ECO:0000256" key="1">
    <source>
        <dbReference type="ARBA" id="ARBA00023002"/>
    </source>
</evidence>
<dbReference type="SUPFAM" id="SSF53720">
    <property type="entry name" value="ALDH-like"/>
    <property type="match status" value="1"/>
</dbReference>
<comment type="caution">
    <text evidence="3">The sequence shown here is derived from an EMBL/GenBank/DDBJ whole genome shotgun (WGS) entry which is preliminary data.</text>
</comment>
<dbReference type="InterPro" id="IPR015590">
    <property type="entry name" value="Aldehyde_DH_dom"/>
</dbReference>
<dbReference type="InterPro" id="IPR016161">
    <property type="entry name" value="Ald_DH/histidinol_DH"/>
</dbReference>
<dbReference type="PANTHER" id="PTHR43353">
    <property type="entry name" value="SUCCINATE-SEMIALDEHYDE DEHYDROGENASE, MITOCHONDRIAL"/>
    <property type="match status" value="1"/>
</dbReference>
<dbReference type="EMBL" id="JBBKYA010000005">
    <property type="protein sequence ID" value="MFD3276800.1"/>
    <property type="molecule type" value="Genomic_DNA"/>
</dbReference>
<dbReference type="CDD" id="cd07129">
    <property type="entry name" value="ALDH_KGSADH"/>
    <property type="match status" value="1"/>
</dbReference>
<evidence type="ECO:0000313" key="4">
    <source>
        <dbReference type="Proteomes" id="UP001598114"/>
    </source>
</evidence>
<dbReference type="Proteomes" id="UP001598114">
    <property type="component" value="Unassembled WGS sequence"/>
</dbReference>
<dbReference type="Gene3D" id="3.40.309.10">
    <property type="entry name" value="Aldehyde Dehydrogenase, Chain A, domain 2"/>
    <property type="match status" value="1"/>
</dbReference>
<evidence type="ECO:0000259" key="2">
    <source>
        <dbReference type="Pfam" id="PF00171"/>
    </source>
</evidence>
<dbReference type="Pfam" id="PF00171">
    <property type="entry name" value="Aldedh"/>
    <property type="match status" value="1"/>
</dbReference>
<dbReference type="PANTHER" id="PTHR43353:SF3">
    <property type="entry name" value="ALDEHYDE DEHYDROGENASE-RELATED"/>
    <property type="match status" value="1"/>
</dbReference>
<dbReference type="Gene3D" id="3.40.605.10">
    <property type="entry name" value="Aldehyde Dehydrogenase, Chain A, domain 1"/>
    <property type="match status" value="1"/>
</dbReference>
<evidence type="ECO:0000313" key="3">
    <source>
        <dbReference type="EMBL" id="MFD3276800.1"/>
    </source>
</evidence>